<keyword evidence="6" id="KW-1185">Reference proteome</keyword>
<dbReference type="GO" id="GO:0030246">
    <property type="term" value="F:carbohydrate binding"/>
    <property type="evidence" value="ECO:0007669"/>
    <property type="project" value="UniProtKB-ARBA"/>
</dbReference>
<proteinExistence type="inferred from homology"/>
<comment type="similarity">
    <text evidence="2">Belongs to the bacterial solute-binding protein 2 family.</text>
</comment>
<dbReference type="EMBL" id="QQOH01000004">
    <property type="protein sequence ID" value="RDE18931.1"/>
    <property type="molecule type" value="Genomic_DNA"/>
</dbReference>
<dbReference type="NCBIfam" id="NF008185">
    <property type="entry name" value="PRK10936.1"/>
    <property type="match status" value="1"/>
</dbReference>
<dbReference type="Pfam" id="PF13407">
    <property type="entry name" value="Peripla_BP_4"/>
    <property type="match status" value="1"/>
</dbReference>
<dbReference type="Proteomes" id="UP000253769">
    <property type="component" value="Unassembled WGS sequence"/>
</dbReference>
<comment type="caution">
    <text evidence="5">The sequence shown here is derived from an EMBL/GenBank/DDBJ whole genome shotgun (WGS) entry which is preliminary data.</text>
</comment>
<evidence type="ECO:0000313" key="5">
    <source>
        <dbReference type="EMBL" id="RDE18931.1"/>
    </source>
</evidence>
<dbReference type="SUPFAM" id="SSF53822">
    <property type="entry name" value="Periplasmic binding protein-like I"/>
    <property type="match status" value="1"/>
</dbReference>
<dbReference type="Gene3D" id="3.40.50.2300">
    <property type="match status" value="2"/>
</dbReference>
<comment type="subcellular location">
    <subcellularLocation>
        <location evidence="1">Cell envelope</location>
    </subcellularLocation>
</comment>
<dbReference type="CDD" id="cd06306">
    <property type="entry name" value="PBP1_TorT-like"/>
    <property type="match status" value="1"/>
</dbReference>
<dbReference type="PANTHER" id="PTHR46847:SF1">
    <property type="entry name" value="D-ALLOSE-BINDING PERIPLASMIC PROTEIN-RELATED"/>
    <property type="match status" value="1"/>
</dbReference>
<reference evidence="5 6" key="1">
    <citation type="submission" date="2018-07" db="EMBL/GenBank/DDBJ databases">
        <title>Motiliproteus coralliicola sp. nov., a bacterium isolated from Coral.</title>
        <authorList>
            <person name="Wang G."/>
        </authorList>
    </citation>
    <scope>NUCLEOTIDE SEQUENCE [LARGE SCALE GENOMIC DNA]</scope>
    <source>
        <strain evidence="5 6">C34</strain>
    </source>
</reference>
<evidence type="ECO:0000256" key="3">
    <source>
        <dbReference type="ARBA" id="ARBA00022729"/>
    </source>
</evidence>
<dbReference type="PANTHER" id="PTHR46847">
    <property type="entry name" value="D-ALLOSE-BINDING PERIPLASMIC PROTEIN-RELATED"/>
    <property type="match status" value="1"/>
</dbReference>
<dbReference type="NCBIfam" id="TIGR02955">
    <property type="entry name" value="TMAO_TorT"/>
    <property type="match status" value="1"/>
</dbReference>
<protein>
    <submittedName>
        <fullName evidence="5">TMAO reductase system periplasmic protein TorT</fullName>
    </submittedName>
</protein>
<evidence type="ECO:0000259" key="4">
    <source>
        <dbReference type="Pfam" id="PF13407"/>
    </source>
</evidence>
<sequence length="336" mass="37773">MMASTVQAWTVQSRQPLFQFEQWQQAQIEPISTASRPWRLCALYPHIKDSYWLSVNYGMVDQAQRLGVQLKAAEAGGYHHLERQWQQLQACLDWPADAILLGTVAYQELNSRLQQLDSEVPLFGVVNDLSRDGLTGRVGVSWYQMGFKVGRFLAERHPAGSAPVKVAWFPGPKRLEAKSEVGSGIRDGLAGSAVSEVITAGYGDNDRDVQRALLQQLLDQHQDLDYIVGGAVLVEIAINELKHRQLDKPPQLISHYYSHGMYRALLRGKVLMANTDQMVLHGRLAIDQAVRFLEGQPFERDIGPEIISLTRDRLSPQIKQDSLSPASFMPTYRVEP</sequence>
<name>A0A369WC78_9GAMM</name>
<dbReference type="AlphaFoldDB" id="A0A369WC78"/>
<gene>
    <name evidence="5" type="ORF">DV711_15075</name>
</gene>
<keyword evidence="3" id="KW-0732">Signal</keyword>
<dbReference type="InterPro" id="IPR025997">
    <property type="entry name" value="SBP_2_dom"/>
</dbReference>
<evidence type="ECO:0000256" key="2">
    <source>
        <dbReference type="ARBA" id="ARBA00007639"/>
    </source>
</evidence>
<organism evidence="5 6">
    <name type="scientific">Motiliproteus coralliicola</name>
    <dbReference type="NCBI Taxonomy" id="2283196"/>
    <lineage>
        <taxon>Bacteria</taxon>
        <taxon>Pseudomonadati</taxon>
        <taxon>Pseudomonadota</taxon>
        <taxon>Gammaproteobacteria</taxon>
        <taxon>Oceanospirillales</taxon>
        <taxon>Oceanospirillaceae</taxon>
        <taxon>Motiliproteus</taxon>
    </lineage>
</organism>
<dbReference type="InterPro" id="IPR028082">
    <property type="entry name" value="Peripla_BP_I"/>
</dbReference>
<dbReference type="GO" id="GO:0030313">
    <property type="term" value="C:cell envelope"/>
    <property type="evidence" value="ECO:0007669"/>
    <property type="project" value="UniProtKB-SubCell"/>
</dbReference>
<accession>A0A369WC78</accession>
<dbReference type="InterPro" id="IPR014301">
    <property type="entry name" value="TMAO_TorT"/>
</dbReference>
<dbReference type="GO" id="GO:0055085">
    <property type="term" value="P:transmembrane transport"/>
    <property type="evidence" value="ECO:0007669"/>
    <property type="project" value="UniProtKB-ARBA"/>
</dbReference>
<evidence type="ECO:0000256" key="1">
    <source>
        <dbReference type="ARBA" id="ARBA00004196"/>
    </source>
</evidence>
<feature type="domain" description="Periplasmic binding protein" evidence="4">
    <location>
        <begin position="45"/>
        <end position="296"/>
    </location>
</feature>
<evidence type="ECO:0000313" key="6">
    <source>
        <dbReference type="Proteomes" id="UP000253769"/>
    </source>
</evidence>